<dbReference type="Proteomes" id="UP000280434">
    <property type="component" value="Unassembled WGS sequence"/>
</dbReference>
<accession>A0A494XN88</accession>
<evidence type="ECO:0000313" key="3">
    <source>
        <dbReference type="Proteomes" id="UP000280434"/>
    </source>
</evidence>
<dbReference type="EMBL" id="RBZV01000002">
    <property type="protein sequence ID" value="RKP51242.1"/>
    <property type="molecule type" value="Genomic_DNA"/>
</dbReference>
<comment type="caution">
    <text evidence="2">The sequence shown here is derived from an EMBL/GenBank/DDBJ whole genome shotgun (WGS) entry which is preliminary data.</text>
</comment>
<protein>
    <submittedName>
        <fullName evidence="2">Uncharacterized protein</fullName>
    </submittedName>
</protein>
<evidence type="ECO:0000256" key="1">
    <source>
        <dbReference type="SAM" id="Phobius"/>
    </source>
</evidence>
<keyword evidence="1" id="KW-0812">Transmembrane</keyword>
<keyword evidence="1" id="KW-1133">Transmembrane helix</keyword>
<feature type="transmembrane region" description="Helical" evidence="1">
    <location>
        <begin position="36"/>
        <end position="61"/>
    </location>
</feature>
<keyword evidence="1" id="KW-0472">Membrane</keyword>
<name>A0A494XN88_9BURK</name>
<sequence length="74" mass="8363">MGRLPFNMPYAVDMFIRGALRLVGHSELANPDDMEVLAWLLYFVVSLLFVGGLVWLGNWVIRGYVSRHSHAATD</sequence>
<dbReference type="AlphaFoldDB" id="A0A494XN88"/>
<dbReference type="OrthoDB" id="9115499at2"/>
<gene>
    <name evidence="2" type="ORF">D7S89_06495</name>
</gene>
<evidence type="ECO:0000313" key="2">
    <source>
        <dbReference type="EMBL" id="RKP51242.1"/>
    </source>
</evidence>
<proteinExistence type="predicted"/>
<organism evidence="2 3">
    <name type="scientific">Trinickia fusca</name>
    <dbReference type="NCBI Taxonomy" id="2419777"/>
    <lineage>
        <taxon>Bacteria</taxon>
        <taxon>Pseudomonadati</taxon>
        <taxon>Pseudomonadota</taxon>
        <taxon>Betaproteobacteria</taxon>
        <taxon>Burkholderiales</taxon>
        <taxon>Burkholderiaceae</taxon>
        <taxon>Trinickia</taxon>
    </lineage>
</organism>
<reference evidence="2 3" key="1">
    <citation type="submission" date="2018-10" db="EMBL/GenBank/DDBJ databases">
        <title>Paraburkholderia sp. 7MK8-2, isolated from soil.</title>
        <authorList>
            <person name="Gao Z.-H."/>
            <person name="Qiu L.-H."/>
        </authorList>
    </citation>
    <scope>NUCLEOTIDE SEQUENCE [LARGE SCALE GENOMIC DNA]</scope>
    <source>
        <strain evidence="2 3">7MK8-2</strain>
    </source>
</reference>
<keyword evidence="3" id="KW-1185">Reference proteome</keyword>